<keyword evidence="2" id="KW-1185">Reference proteome</keyword>
<proteinExistence type="predicted"/>
<organism evidence="1 2">
    <name type="scientific">Armillaria tabescens</name>
    <name type="common">Ringless honey mushroom</name>
    <name type="synonym">Agaricus tabescens</name>
    <dbReference type="NCBI Taxonomy" id="1929756"/>
    <lineage>
        <taxon>Eukaryota</taxon>
        <taxon>Fungi</taxon>
        <taxon>Dikarya</taxon>
        <taxon>Basidiomycota</taxon>
        <taxon>Agaricomycotina</taxon>
        <taxon>Agaricomycetes</taxon>
        <taxon>Agaricomycetidae</taxon>
        <taxon>Agaricales</taxon>
        <taxon>Marasmiineae</taxon>
        <taxon>Physalacriaceae</taxon>
        <taxon>Desarmillaria</taxon>
    </lineage>
</organism>
<name>A0AA39JQ54_ARMTA</name>
<gene>
    <name evidence="1" type="ORF">EV420DRAFT_1715950</name>
</gene>
<evidence type="ECO:0000313" key="2">
    <source>
        <dbReference type="Proteomes" id="UP001175211"/>
    </source>
</evidence>
<dbReference type="GeneID" id="85363242"/>
<comment type="caution">
    <text evidence="1">The sequence shown here is derived from an EMBL/GenBank/DDBJ whole genome shotgun (WGS) entry which is preliminary data.</text>
</comment>
<evidence type="ECO:0000313" key="1">
    <source>
        <dbReference type="EMBL" id="KAK0446442.1"/>
    </source>
</evidence>
<dbReference type="RefSeq" id="XP_060325791.1">
    <property type="nucleotide sequence ID" value="XM_060479694.1"/>
</dbReference>
<protein>
    <submittedName>
        <fullName evidence="1">Uncharacterized protein</fullName>
    </submittedName>
</protein>
<accession>A0AA39JQ54</accession>
<reference evidence="1" key="1">
    <citation type="submission" date="2023-06" db="EMBL/GenBank/DDBJ databases">
        <authorList>
            <consortium name="Lawrence Berkeley National Laboratory"/>
            <person name="Ahrendt S."/>
            <person name="Sahu N."/>
            <person name="Indic B."/>
            <person name="Wong-Bajracharya J."/>
            <person name="Merenyi Z."/>
            <person name="Ke H.-M."/>
            <person name="Monk M."/>
            <person name="Kocsube S."/>
            <person name="Drula E."/>
            <person name="Lipzen A."/>
            <person name="Balint B."/>
            <person name="Henrissat B."/>
            <person name="Andreopoulos B."/>
            <person name="Martin F.M."/>
            <person name="Harder C.B."/>
            <person name="Rigling D."/>
            <person name="Ford K.L."/>
            <person name="Foster G.D."/>
            <person name="Pangilinan J."/>
            <person name="Papanicolaou A."/>
            <person name="Barry K."/>
            <person name="LaButti K."/>
            <person name="Viragh M."/>
            <person name="Koriabine M."/>
            <person name="Yan M."/>
            <person name="Riley R."/>
            <person name="Champramary S."/>
            <person name="Plett K.L."/>
            <person name="Tsai I.J."/>
            <person name="Slot J."/>
            <person name="Sipos G."/>
            <person name="Plett J."/>
            <person name="Nagy L.G."/>
            <person name="Grigoriev I.V."/>
        </authorList>
    </citation>
    <scope>NUCLEOTIDE SEQUENCE</scope>
    <source>
        <strain evidence="1">CCBAS 213</strain>
    </source>
</reference>
<dbReference type="AlphaFoldDB" id="A0AA39JQ54"/>
<dbReference type="Proteomes" id="UP001175211">
    <property type="component" value="Unassembled WGS sequence"/>
</dbReference>
<sequence length="827" mass="93654">MADINFPMADVATDMEVVQEEDTALMPDVLGSPKSTREYVLRPNADDAKANELESQSKNILNPFSDILKDYAEGRLDYHFSSTHKGKGPHGDVHNPDADQVHLLLAGLGDQTQTLTGWKTVFRSDEEDTYKPFSVSIIDLPGYGKTRLLFEAVVKYFFIYFICSRGKSTWATGSSDLEWIIRMINESNIVGVNEEKMVQRAFYMLLYSRIYILHHFLDLILWDPTVTTLDVRRRLLLLQACPPCRPFDDDTISDLFIHLVTAASSFGMETLRQGCRNSLYNFHRSIKMLLRNNDSSDSQQMHLIFDDIEAATSDHWLYTTSDGSAKQSILGCFVESLDILLEPRAIVSTASRLSMDVFEIMDSMEFVQGPPTRLIYTSKVSKPDHTLEGCSSYILCHLPELKRVPVLLQRFTMWLSPQPRLVARLLEMYMAVKHIEEIQKIPYHKILSSTIEALTGYRPMDAAFLETQEEEIPKLILSEYFLPGAMGVKKQVEHESVSRLLYRWILSNPSGRELSHNHASRLVDFGVTSLPPIVARTPYQFMRDVAESVALTEPCGALSLMVLLGSAGADTLKASMRKAVFDVEEIADEEDIFKRGTILVLMKKLGKEAGCTLDDILQFHNGAPPWTKECYRLISFVRNSDSGVQIPVRVTWKLGASPHLGFKAREPDDVMRWIKDPSGVPFFFPDAYHWSDALAIVENRTTLERSVLVIQDRIGATDVKEPLSTSCYMEDNVCASVVLINIFQDWTYKFSSQWLSPLLDAEKPMLGEVQPRKRVKCQNVAIHCPKRDMTWAPLVISVVATTCDISRVEHKSDAKLEPIGILRLDEI</sequence>
<dbReference type="EMBL" id="JAUEPS010000047">
    <property type="protein sequence ID" value="KAK0446442.1"/>
    <property type="molecule type" value="Genomic_DNA"/>
</dbReference>